<proteinExistence type="predicted"/>
<reference evidence="2" key="1">
    <citation type="submission" date="2021-02" db="EMBL/GenBank/DDBJ databases">
        <authorList>
            <person name="Dougan E. K."/>
            <person name="Rhodes N."/>
            <person name="Thang M."/>
            <person name="Chan C."/>
        </authorList>
    </citation>
    <scope>NUCLEOTIDE SEQUENCE</scope>
</reference>
<dbReference type="InterPro" id="IPR011701">
    <property type="entry name" value="MFS"/>
</dbReference>
<feature type="transmembrane region" description="Helical" evidence="1">
    <location>
        <begin position="382"/>
        <end position="404"/>
    </location>
</feature>
<evidence type="ECO:0000256" key="1">
    <source>
        <dbReference type="SAM" id="Phobius"/>
    </source>
</evidence>
<keyword evidence="3" id="KW-1185">Reference proteome</keyword>
<gene>
    <name evidence="2" type="ORF">SPIL2461_LOCUS11748</name>
</gene>
<dbReference type="EMBL" id="CAJNIZ010023180">
    <property type="protein sequence ID" value="CAE7466979.1"/>
    <property type="molecule type" value="Genomic_DNA"/>
</dbReference>
<evidence type="ECO:0000313" key="2">
    <source>
        <dbReference type="EMBL" id="CAE7466979.1"/>
    </source>
</evidence>
<dbReference type="GO" id="GO:0022857">
    <property type="term" value="F:transmembrane transporter activity"/>
    <property type="evidence" value="ECO:0007669"/>
    <property type="project" value="InterPro"/>
</dbReference>
<feature type="transmembrane region" description="Helical" evidence="1">
    <location>
        <begin position="244"/>
        <end position="270"/>
    </location>
</feature>
<evidence type="ECO:0000313" key="3">
    <source>
        <dbReference type="Proteomes" id="UP000649617"/>
    </source>
</evidence>
<feature type="transmembrane region" description="Helical" evidence="1">
    <location>
        <begin position="62"/>
        <end position="84"/>
    </location>
</feature>
<keyword evidence="1" id="KW-1133">Transmembrane helix</keyword>
<feature type="transmembrane region" description="Helical" evidence="1">
    <location>
        <begin position="282"/>
        <end position="303"/>
    </location>
</feature>
<sequence length="558" mass="60871">MNVVDVEPYEDPAAPGAWSASCWLQESYTVSHSLATESFVSAAGPLTVHMHAEDFTDFQVPFGTSVFAFFGVLIFLLATHELYTAASKKPLLADHENSNNFQIQLMFLIIWFGFFVNSSLIVPLSLDYAIAMGQSATASGVFLGCGTILSVVGLVVGKTLNSETNWNQAFARKTYMCFNSLSVALNLSLALLTQASVHWSLPARQQFFWWSQLLLGSVFGAAALPTISWNTLWNKITPPQEKTFWMIMAQCCRNGGFLLGPPLFAAISWAVRRGRDVSPISLMAWSFMALAGWSLLSLIYASLTFPLKINPLPETPAAEVHEEKSAKALEVSPEQLPPADREKIVWLMIYYAFERPFSVASIEVATIMLLEVSYGWTAEFCGTAFMVIATSSLVLTACSTFMLSRKGMTESMVFFIASLSGLFGVFLLFGNSGPGSLLLADAIVYGGASVANGIGEGWACRAATPGTSYSIEAYRVRNIMGVNISRFLAPIVARFIVDFGGRNIYALLQLVLCTLGTLTVYKTVSLVWHGTCHAEEALDAKLSLNTEDAICKDRSDPK</sequence>
<accession>A0A812SAY4</accession>
<protein>
    <submittedName>
        <fullName evidence="2">Uncharacterized protein</fullName>
    </submittedName>
</protein>
<keyword evidence="1" id="KW-0472">Membrane</keyword>
<feature type="transmembrane region" description="Helical" evidence="1">
    <location>
        <begin position="178"/>
        <end position="201"/>
    </location>
</feature>
<comment type="caution">
    <text evidence="2">The sequence shown here is derived from an EMBL/GenBank/DDBJ whole genome shotgun (WGS) entry which is preliminary data.</text>
</comment>
<keyword evidence="1" id="KW-0812">Transmembrane</keyword>
<feature type="transmembrane region" description="Helical" evidence="1">
    <location>
        <begin position="411"/>
        <end position="429"/>
    </location>
</feature>
<dbReference type="AlphaFoldDB" id="A0A812SAY4"/>
<feature type="transmembrane region" description="Helical" evidence="1">
    <location>
        <begin position="105"/>
        <end position="126"/>
    </location>
</feature>
<dbReference type="SUPFAM" id="SSF103473">
    <property type="entry name" value="MFS general substrate transporter"/>
    <property type="match status" value="1"/>
</dbReference>
<organism evidence="2 3">
    <name type="scientific">Symbiodinium pilosum</name>
    <name type="common">Dinoflagellate</name>
    <dbReference type="NCBI Taxonomy" id="2952"/>
    <lineage>
        <taxon>Eukaryota</taxon>
        <taxon>Sar</taxon>
        <taxon>Alveolata</taxon>
        <taxon>Dinophyceae</taxon>
        <taxon>Suessiales</taxon>
        <taxon>Symbiodiniaceae</taxon>
        <taxon>Symbiodinium</taxon>
    </lineage>
</organism>
<dbReference type="Proteomes" id="UP000649617">
    <property type="component" value="Unassembled WGS sequence"/>
</dbReference>
<dbReference type="Pfam" id="PF07690">
    <property type="entry name" value="MFS_1"/>
    <property type="match status" value="1"/>
</dbReference>
<feature type="transmembrane region" description="Helical" evidence="1">
    <location>
        <begin position="138"/>
        <end position="157"/>
    </location>
</feature>
<dbReference type="InterPro" id="IPR036259">
    <property type="entry name" value="MFS_trans_sf"/>
</dbReference>
<dbReference type="OrthoDB" id="424129at2759"/>
<feature type="transmembrane region" description="Helical" evidence="1">
    <location>
        <begin position="357"/>
        <end position="376"/>
    </location>
</feature>
<feature type="transmembrane region" description="Helical" evidence="1">
    <location>
        <begin position="207"/>
        <end position="232"/>
    </location>
</feature>
<name>A0A812SAY4_SYMPI</name>
<dbReference type="Gene3D" id="1.20.1250.20">
    <property type="entry name" value="MFS general substrate transporter like domains"/>
    <property type="match status" value="1"/>
</dbReference>